<organism evidence="2 3">
    <name type="scientific">Nocardiopsis tropica</name>
    <dbReference type="NCBI Taxonomy" id="109330"/>
    <lineage>
        <taxon>Bacteria</taxon>
        <taxon>Bacillati</taxon>
        <taxon>Actinomycetota</taxon>
        <taxon>Actinomycetes</taxon>
        <taxon>Streptosporangiales</taxon>
        <taxon>Nocardiopsidaceae</taxon>
        <taxon>Nocardiopsis</taxon>
    </lineage>
</organism>
<keyword evidence="2" id="KW-0378">Hydrolase</keyword>
<feature type="domain" description="Nudix hydrolase" evidence="1">
    <location>
        <begin position="21"/>
        <end position="149"/>
    </location>
</feature>
<dbReference type="InterPro" id="IPR000086">
    <property type="entry name" value="NUDIX_hydrolase_dom"/>
</dbReference>
<dbReference type="GO" id="GO:0016787">
    <property type="term" value="F:hydrolase activity"/>
    <property type="evidence" value="ECO:0007669"/>
    <property type="project" value="UniProtKB-KW"/>
</dbReference>
<dbReference type="EC" id="3.6.-.-" evidence="2"/>
<evidence type="ECO:0000259" key="1">
    <source>
        <dbReference type="PROSITE" id="PS51462"/>
    </source>
</evidence>
<evidence type="ECO:0000313" key="2">
    <source>
        <dbReference type="EMBL" id="MEE2051089.1"/>
    </source>
</evidence>
<dbReference type="InterPro" id="IPR015797">
    <property type="entry name" value="NUDIX_hydrolase-like_dom_sf"/>
</dbReference>
<name>A0ABU7KPY6_9ACTN</name>
<accession>A0ABU7KPY6</accession>
<dbReference type="PROSITE" id="PS51462">
    <property type="entry name" value="NUDIX"/>
    <property type="match status" value="1"/>
</dbReference>
<dbReference type="Proteomes" id="UP001348641">
    <property type="component" value="Unassembled WGS sequence"/>
</dbReference>
<protein>
    <submittedName>
        <fullName evidence="2">NUDIX hydrolase</fullName>
        <ecNumber evidence="2">3.6.-.-</ecNumber>
    </submittedName>
</protein>
<gene>
    <name evidence="2" type="ORF">Q8A49_11355</name>
</gene>
<dbReference type="SUPFAM" id="SSF55811">
    <property type="entry name" value="Nudix"/>
    <property type="match status" value="1"/>
</dbReference>
<reference evidence="2 3" key="1">
    <citation type="submission" date="2023-07" db="EMBL/GenBank/DDBJ databases">
        <authorList>
            <person name="Girao M."/>
            <person name="Carvalho M.F."/>
        </authorList>
    </citation>
    <scope>NUCLEOTIDE SEQUENCE [LARGE SCALE GENOMIC DNA]</scope>
    <source>
        <strain evidence="2 3">66/93</strain>
    </source>
</reference>
<proteinExistence type="predicted"/>
<dbReference type="RefSeq" id="WP_330158250.1">
    <property type="nucleotide sequence ID" value="NZ_BAAAJA010000011.1"/>
</dbReference>
<dbReference type="EMBL" id="JAUUCC010000024">
    <property type="protein sequence ID" value="MEE2051089.1"/>
    <property type="molecule type" value="Genomic_DNA"/>
</dbReference>
<sequence>MNSPDEVSLTWHSDERPPADLPVRQVYGWVLDARARVVLLRDLGRWNLPGGKPEPRDGGDLAATLRREVWEEVQVTLADPVYLGYQSVHGPGAPFAQVRMAARLHRLAERAPDPDPDKNRIHERHLLPLDKALELLDWGPSVLPQVAHLARVAAERWVLDLGGSPVA</sequence>
<dbReference type="CDD" id="cd02883">
    <property type="entry name" value="NUDIX_Hydrolase"/>
    <property type="match status" value="1"/>
</dbReference>
<evidence type="ECO:0000313" key="3">
    <source>
        <dbReference type="Proteomes" id="UP001348641"/>
    </source>
</evidence>
<dbReference type="Pfam" id="PF00293">
    <property type="entry name" value="NUDIX"/>
    <property type="match status" value="1"/>
</dbReference>
<comment type="caution">
    <text evidence="2">The sequence shown here is derived from an EMBL/GenBank/DDBJ whole genome shotgun (WGS) entry which is preliminary data.</text>
</comment>
<dbReference type="Gene3D" id="3.90.79.10">
    <property type="entry name" value="Nucleoside Triphosphate Pyrophosphohydrolase"/>
    <property type="match status" value="1"/>
</dbReference>